<dbReference type="GO" id="GO:0008234">
    <property type="term" value="F:cysteine-type peptidase activity"/>
    <property type="evidence" value="ECO:0007669"/>
    <property type="project" value="UniProtKB-KW"/>
</dbReference>
<dbReference type="PANTHER" id="PTHR47053">
    <property type="entry name" value="MUREIN DD-ENDOPEPTIDASE MEPH-RELATED"/>
    <property type="match status" value="1"/>
</dbReference>
<dbReference type="OrthoDB" id="9813368at2"/>
<organism evidence="7 8">
    <name type="scientific">Lysinibacillus telephonicus</name>
    <dbReference type="NCBI Taxonomy" id="1714840"/>
    <lineage>
        <taxon>Bacteria</taxon>
        <taxon>Bacillati</taxon>
        <taxon>Bacillota</taxon>
        <taxon>Bacilli</taxon>
        <taxon>Bacillales</taxon>
        <taxon>Bacillaceae</taxon>
        <taxon>Lysinibacillus</taxon>
    </lineage>
</organism>
<evidence type="ECO:0000256" key="4">
    <source>
        <dbReference type="ARBA" id="ARBA00022807"/>
    </source>
</evidence>
<evidence type="ECO:0000259" key="6">
    <source>
        <dbReference type="PROSITE" id="PS51935"/>
    </source>
</evidence>
<proteinExistence type="inferred from homology"/>
<evidence type="ECO:0000256" key="3">
    <source>
        <dbReference type="ARBA" id="ARBA00022801"/>
    </source>
</evidence>
<dbReference type="PANTHER" id="PTHR47053:SF1">
    <property type="entry name" value="MUREIN DD-ENDOPEPTIDASE MEPH-RELATED"/>
    <property type="match status" value="1"/>
</dbReference>
<gene>
    <name evidence="7" type="ORF">EKG35_06155</name>
</gene>
<feature type="domain" description="NlpC/P60" evidence="6">
    <location>
        <begin position="37"/>
        <end position="161"/>
    </location>
</feature>
<evidence type="ECO:0000313" key="7">
    <source>
        <dbReference type="EMBL" id="RTQ94337.1"/>
    </source>
</evidence>
<protein>
    <submittedName>
        <fullName evidence="7">NlpC/P60 family protein</fullName>
    </submittedName>
</protein>
<evidence type="ECO:0000256" key="5">
    <source>
        <dbReference type="SAM" id="SignalP"/>
    </source>
</evidence>
<dbReference type="GO" id="GO:0006508">
    <property type="term" value="P:proteolysis"/>
    <property type="evidence" value="ECO:0007669"/>
    <property type="project" value="UniProtKB-KW"/>
</dbReference>
<dbReference type="RefSeq" id="WP_126293565.1">
    <property type="nucleotide sequence ID" value="NZ_RXNR01000012.1"/>
</dbReference>
<sequence>MKYSKRIKQIFLASAAGLTIYFSPIVSGDASAAEVKEDFTSTELRETAKQYLGTPYKSAGTTASGFDCSGFVLKVFKDLGVSSLPRTSASMYNVGESVSQNELIPGDLVFFNTSGRGVSHVGIYYGDGKFIHASTSQGVTITPLNDKWYWADKYVGAKRISDVKLVSKK</sequence>
<dbReference type="Gene3D" id="3.90.1720.10">
    <property type="entry name" value="endopeptidase domain like (from Nostoc punctiforme)"/>
    <property type="match status" value="1"/>
</dbReference>
<dbReference type="InterPro" id="IPR038765">
    <property type="entry name" value="Papain-like_cys_pep_sf"/>
</dbReference>
<name>A0A3S0KKN5_9BACI</name>
<evidence type="ECO:0000256" key="2">
    <source>
        <dbReference type="ARBA" id="ARBA00022670"/>
    </source>
</evidence>
<dbReference type="SUPFAM" id="SSF54001">
    <property type="entry name" value="Cysteine proteinases"/>
    <property type="match status" value="1"/>
</dbReference>
<dbReference type="InterPro" id="IPR051202">
    <property type="entry name" value="Peptidase_C40"/>
</dbReference>
<dbReference type="PROSITE" id="PS51935">
    <property type="entry name" value="NLPC_P60"/>
    <property type="match status" value="1"/>
</dbReference>
<evidence type="ECO:0000256" key="1">
    <source>
        <dbReference type="ARBA" id="ARBA00007074"/>
    </source>
</evidence>
<dbReference type="InterPro" id="IPR000064">
    <property type="entry name" value="NLP_P60_dom"/>
</dbReference>
<keyword evidence="3" id="KW-0378">Hydrolase</keyword>
<dbReference type="AlphaFoldDB" id="A0A3S0KKN5"/>
<reference evidence="7 8" key="1">
    <citation type="submission" date="2018-12" db="EMBL/GenBank/DDBJ databases">
        <authorList>
            <person name="Yu L."/>
        </authorList>
    </citation>
    <scope>NUCLEOTIDE SEQUENCE [LARGE SCALE GENOMIC DNA]</scope>
    <source>
        <strain evidence="7 8">S5H2222</strain>
    </source>
</reference>
<dbReference type="Pfam" id="PF00877">
    <property type="entry name" value="NLPC_P60"/>
    <property type="match status" value="1"/>
</dbReference>
<keyword evidence="2" id="KW-0645">Protease</keyword>
<comment type="similarity">
    <text evidence="1">Belongs to the peptidase C40 family.</text>
</comment>
<dbReference type="Proteomes" id="UP000276349">
    <property type="component" value="Unassembled WGS sequence"/>
</dbReference>
<accession>A0A3S0KKN5</accession>
<comment type="caution">
    <text evidence="7">The sequence shown here is derived from an EMBL/GenBank/DDBJ whole genome shotgun (WGS) entry which is preliminary data.</text>
</comment>
<dbReference type="EMBL" id="RXNR01000012">
    <property type="protein sequence ID" value="RTQ94337.1"/>
    <property type="molecule type" value="Genomic_DNA"/>
</dbReference>
<keyword evidence="4" id="KW-0788">Thiol protease</keyword>
<feature type="chain" id="PRO_5018548666" evidence="5">
    <location>
        <begin position="33"/>
        <end position="169"/>
    </location>
</feature>
<evidence type="ECO:0000313" key="8">
    <source>
        <dbReference type="Proteomes" id="UP000276349"/>
    </source>
</evidence>
<keyword evidence="5" id="KW-0732">Signal</keyword>
<keyword evidence="8" id="KW-1185">Reference proteome</keyword>
<feature type="signal peptide" evidence="5">
    <location>
        <begin position="1"/>
        <end position="32"/>
    </location>
</feature>